<dbReference type="InterPro" id="IPR032675">
    <property type="entry name" value="LRR_dom_sf"/>
</dbReference>
<keyword evidence="1" id="KW-0677">Repeat</keyword>
<dbReference type="InterPro" id="IPR038005">
    <property type="entry name" value="RX-like_CC"/>
</dbReference>
<dbReference type="Pfam" id="PF23598">
    <property type="entry name" value="LRR_14"/>
    <property type="match status" value="1"/>
</dbReference>
<dbReference type="InterPro" id="IPR041118">
    <property type="entry name" value="Rx_N"/>
</dbReference>
<dbReference type="GO" id="GO:0000166">
    <property type="term" value="F:nucleotide binding"/>
    <property type="evidence" value="ECO:0007669"/>
    <property type="project" value="UniProtKB-KW"/>
</dbReference>
<dbReference type="Proteomes" id="UP000541444">
    <property type="component" value="Unassembled WGS sequence"/>
</dbReference>
<name>A0A7J7LGR6_9MAGN</name>
<gene>
    <name evidence="6" type="ORF">GIB67_027908</name>
</gene>
<protein>
    <recommendedName>
        <fullName evidence="8">Rx N-terminal domain-containing protein</fullName>
    </recommendedName>
</protein>
<proteinExistence type="predicted"/>
<feature type="domain" description="Disease resistance N-terminal" evidence="4">
    <location>
        <begin position="5"/>
        <end position="96"/>
    </location>
</feature>
<keyword evidence="3" id="KW-0611">Plant defense</keyword>
<reference evidence="6 7" key="1">
    <citation type="journal article" date="2020" name="IScience">
        <title>Genome Sequencing of the Endangered Kingdonia uniflora (Circaeasteraceae, Ranunculales) Reveals Potential Mechanisms of Evolutionary Specialization.</title>
        <authorList>
            <person name="Sun Y."/>
            <person name="Deng T."/>
            <person name="Zhang A."/>
            <person name="Moore M.J."/>
            <person name="Landis J.B."/>
            <person name="Lin N."/>
            <person name="Zhang H."/>
            <person name="Zhang X."/>
            <person name="Huang J."/>
            <person name="Zhang X."/>
            <person name="Sun H."/>
            <person name="Wang H."/>
        </authorList>
    </citation>
    <scope>NUCLEOTIDE SEQUENCE [LARGE SCALE GENOMIC DNA]</scope>
    <source>
        <strain evidence="6">TB1705</strain>
        <tissue evidence="6">Leaf</tissue>
    </source>
</reference>
<dbReference type="InterPro" id="IPR055414">
    <property type="entry name" value="LRR_R13L4/SHOC2-like"/>
</dbReference>
<dbReference type="EMBL" id="JACGCM010002299">
    <property type="protein sequence ID" value="KAF6141730.1"/>
    <property type="molecule type" value="Genomic_DNA"/>
</dbReference>
<evidence type="ECO:0000256" key="1">
    <source>
        <dbReference type="ARBA" id="ARBA00022737"/>
    </source>
</evidence>
<dbReference type="Gene3D" id="1.20.5.4130">
    <property type="match status" value="1"/>
</dbReference>
<dbReference type="AlphaFoldDB" id="A0A7J7LGR6"/>
<comment type="caution">
    <text evidence="6">The sequence shown here is derived from an EMBL/GenBank/DDBJ whole genome shotgun (WGS) entry which is preliminary data.</text>
</comment>
<evidence type="ECO:0000259" key="5">
    <source>
        <dbReference type="Pfam" id="PF23598"/>
    </source>
</evidence>
<feature type="domain" description="Disease resistance R13L4/SHOC-2-like LRR" evidence="5">
    <location>
        <begin position="123"/>
        <end position="390"/>
    </location>
</feature>
<keyword evidence="2" id="KW-0547">Nucleotide-binding</keyword>
<keyword evidence="7" id="KW-1185">Reference proteome</keyword>
<dbReference type="PANTHER" id="PTHR47186:SF30">
    <property type="entry name" value="EF-HAND DOMAIN-CONTAINING PROTEIN"/>
    <property type="match status" value="1"/>
</dbReference>
<evidence type="ECO:0008006" key="8">
    <source>
        <dbReference type="Google" id="ProtNLM"/>
    </source>
</evidence>
<organism evidence="6 7">
    <name type="scientific">Kingdonia uniflora</name>
    <dbReference type="NCBI Taxonomy" id="39325"/>
    <lineage>
        <taxon>Eukaryota</taxon>
        <taxon>Viridiplantae</taxon>
        <taxon>Streptophyta</taxon>
        <taxon>Embryophyta</taxon>
        <taxon>Tracheophyta</taxon>
        <taxon>Spermatophyta</taxon>
        <taxon>Magnoliopsida</taxon>
        <taxon>Ranunculales</taxon>
        <taxon>Circaeasteraceae</taxon>
        <taxon>Kingdonia</taxon>
    </lineage>
</organism>
<dbReference type="PANTHER" id="PTHR47186">
    <property type="entry name" value="LEUCINE-RICH REPEAT-CONTAINING PROTEIN 57"/>
    <property type="match status" value="1"/>
</dbReference>
<dbReference type="Gene3D" id="3.80.10.10">
    <property type="entry name" value="Ribonuclease Inhibitor"/>
    <property type="match status" value="2"/>
</dbReference>
<dbReference type="SUPFAM" id="SSF52058">
    <property type="entry name" value="L domain-like"/>
    <property type="match status" value="1"/>
</dbReference>
<evidence type="ECO:0000313" key="7">
    <source>
        <dbReference type="Proteomes" id="UP000541444"/>
    </source>
</evidence>
<accession>A0A7J7LGR6</accession>
<dbReference type="CDD" id="cd14798">
    <property type="entry name" value="RX-CC_like"/>
    <property type="match status" value="1"/>
</dbReference>
<dbReference type="OrthoDB" id="5279713at2759"/>
<dbReference type="Pfam" id="PF18052">
    <property type="entry name" value="Rx_N"/>
    <property type="match status" value="1"/>
</dbReference>
<sequence>MAAPVVSMVLNQLGTFLREEIHKEVIMVLGVKEEIEKLELTLTAIQAVLHDADKKQVQDQRVKVWLERLKEVVYEIDDILDNWNTKIIQSKIRNQNSPGIREKLDSIDRDKNNYGLASGMPTETLKLNGCRDLRELPASMRNMISLRHLEIYNTERLRFLPEGIERLTSLRSLSKFIVSEGRNLGDLKGLNLIQGSIEISGLRRVESMNEAKEVQLANIEDATTSIGRGQLIAFPSLVELELQGMSELEEWVLPFERSDTLQIMPRLQKLEIETAYNLEVLPALGRLESLEELYISSLISVKRIGPEFFGISEDVINRGICSEKLVVFPNLIHLKLNEMSKLKEWVLPFERSDDTLQIMPRLRKLTIGRAYKLKVLPALGRLESLEELTIRELDSVKRIGPEFFGISDDVINRGICREKLVVFPNLIQLELNGMWKLKEWVLPFERSDDTLQIMPRLRKLTIGRAYKLKVLSALGRLE</sequence>
<dbReference type="GO" id="GO:0006952">
    <property type="term" value="P:defense response"/>
    <property type="evidence" value="ECO:0007669"/>
    <property type="project" value="UniProtKB-KW"/>
</dbReference>
<evidence type="ECO:0000259" key="4">
    <source>
        <dbReference type="Pfam" id="PF18052"/>
    </source>
</evidence>
<evidence type="ECO:0000256" key="2">
    <source>
        <dbReference type="ARBA" id="ARBA00022741"/>
    </source>
</evidence>
<evidence type="ECO:0000313" key="6">
    <source>
        <dbReference type="EMBL" id="KAF6141730.1"/>
    </source>
</evidence>
<evidence type="ECO:0000256" key="3">
    <source>
        <dbReference type="ARBA" id="ARBA00022821"/>
    </source>
</evidence>